<dbReference type="Proteomes" id="UP000054324">
    <property type="component" value="Unassembled WGS sequence"/>
</dbReference>
<dbReference type="AlphaFoldDB" id="A0A075A5J1"/>
<dbReference type="InterPro" id="IPR011687">
    <property type="entry name" value="Nop53/GLTSCR2"/>
</dbReference>
<dbReference type="GO" id="GO:0005730">
    <property type="term" value="C:nucleolus"/>
    <property type="evidence" value="ECO:0007669"/>
    <property type="project" value="UniProtKB-SubCell"/>
</dbReference>
<sequence>MGAPQHDLHFVGAKLHLSWLYGYNELHGPSELLHVFSFLKYKSSASAMKNLGKNKKKQWRHCCAGLEDKLDAAKKRETIQPNLSLPAAGQSYNPSVVDHFALLSTLGAEECKKHKRQQKTERFLRGFTENARHPTDQMEEARTFFHSLTTETPAPNDDDGVRIVQPKETEEVVLRRRSRKRKKVNMAVELENIPKLLKELRRESQGCSARKARLAAKKATRKRDQLVDWDIPFQMPNELVSCLRKVVPETDLLRELEKRKNKCPRARRTLGLTKSTKAYERRRVTT</sequence>
<dbReference type="RefSeq" id="XP_009165399.1">
    <property type="nucleotide sequence ID" value="XM_009167135.1"/>
</dbReference>
<dbReference type="Pfam" id="PF07767">
    <property type="entry name" value="Nop53"/>
    <property type="match status" value="1"/>
</dbReference>
<protein>
    <recommendedName>
        <fullName evidence="4">Ribosome biogenesis protein NOP53</fullName>
    </recommendedName>
</protein>
<reference evidence="7 8" key="1">
    <citation type="submission" date="2013-11" db="EMBL/GenBank/DDBJ databases">
        <title>Opisthorchis viverrini - life in the bile duct.</title>
        <authorList>
            <person name="Young N.D."/>
            <person name="Nagarajan N."/>
            <person name="Lin S.J."/>
            <person name="Korhonen P.K."/>
            <person name="Jex A.R."/>
            <person name="Hall R.S."/>
            <person name="Safavi-Hemami H."/>
            <person name="Kaewkong W."/>
            <person name="Bertrand D."/>
            <person name="Gao S."/>
            <person name="Seet Q."/>
            <person name="Wongkham S."/>
            <person name="Teh B.T."/>
            <person name="Wongkham C."/>
            <person name="Intapan P.M."/>
            <person name="Maleewong W."/>
            <person name="Yang X."/>
            <person name="Hu M."/>
            <person name="Wang Z."/>
            <person name="Hofmann A."/>
            <person name="Sternberg P.W."/>
            <person name="Tan P."/>
            <person name="Wang J."/>
            <person name="Gasser R.B."/>
        </authorList>
    </citation>
    <scope>NUCLEOTIDE SEQUENCE [LARGE SCALE GENOMIC DNA]</scope>
</reference>
<dbReference type="GeneID" id="20316998"/>
<accession>A0A075A5J1</accession>
<evidence type="ECO:0000256" key="1">
    <source>
        <dbReference type="ARBA" id="ARBA00004604"/>
    </source>
</evidence>
<comment type="subcellular location">
    <subcellularLocation>
        <location evidence="1">Nucleus</location>
        <location evidence="1">Nucleolus</location>
    </subcellularLocation>
    <subcellularLocation>
        <location evidence="2">Nucleus</location>
        <location evidence="2">Nucleoplasm</location>
    </subcellularLocation>
</comment>
<keyword evidence="6" id="KW-0539">Nucleus</keyword>
<dbReference type="KEGG" id="ovi:T265_02810"/>
<keyword evidence="5" id="KW-0690">Ribosome biogenesis</keyword>
<dbReference type="CTD" id="20316998"/>
<proteinExistence type="inferred from homology"/>
<gene>
    <name evidence="7" type="ORF">T265_02810</name>
</gene>
<dbReference type="EMBL" id="KL596654">
    <property type="protein sequence ID" value="KER30885.1"/>
    <property type="molecule type" value="Genomic_DNA"/>
</dbReference>
<comment type="similarity">
    <text evidence="3">Belongs to the NOP53 family.</text>
</comment>
<dbReference type="GO" id="GO:0042254">
    <property type="term" value="P:ribosome biogenesis"/>
    <property type="evidence" value="ECO:0007669"/>
    <property type="project" value="UniProtKB-KW"/>
</dbReference>
<keyword evidence="8" id="KW-1185">Reference proteome</keyword>
<name>A0A075A5J1_OPIVI</name>
<dbReference type="GO" id="GO:0005654">
    <property type="term" value="C:nucleoplasm"/>
    <property type="evidence" value="ECO:0007669"/>
    <property type="project" value="UniProtKB-SubCell"/>
</dbReference>
<evidence type="ECO:0000256" key="3">
    <source>
        <dbReference type="ARBA" id="ARBA00008838"/>
    </source>
</evidence>
<evidence type="ECO:0000256" key="6">
    <source>
        <dbReference type="ARBA" id="ARBA00023242"/>
    </source>
</evidence>
<evidence type="ECO:0000256" key="4">
    <source>
        <dbReference type="ARBA" id="ARBA00018339"/>
    </source>
</evidence>
<evidence type="ECO:0000256" key="2">
    <source>
        <dbReference type="ARBA" id="ARBA00004642"/>
    </source>
</evidence>
<organism evidence="7 8">
    <name type="scientific">Opisthorchis viverrini</name>
    <name type="common">Southeast Asian liver fluke</name>
    <dbReference type="NCBI Taxonomy" id="6198"/>
    <lineage>
        <taxon>Eukaryota</taxon>
        <taxon>Metazoa</taxon>
        <taxon>Spiralia</taxon>
        <taxon>Lophotrochozoa</taxon>
        <taxon>Platyhelminthes</taxon>
        <taxon>Trematoda</taxon>
        <taxon>Digenea</taxon>
        <taxon>Opisthorchiida</taxon>
        <taxon>Opisthorchiata</taxon>
        <taxon>Opisthorchiidae</taxon>
        <taxon>Opisthorchis</taxon>
    </lineage>
</organism>
<evidence type="ECO:0000313" key="7">
    <source>
        <dbReference type="EMBL" id="KER30885.1"/>
    </source>
</evidence>
<evidence type="ECO:0000256" key="5">
    <source>
        <dbReference type="ARBA" id="ARBA00022517"/>
    </source>
</evidence>
<evidence type="ECO:0000313" key="8">
    <source>
        <dbReference type="Proteomes" id="UP000054324"/>
    </source>
</evidence>
<dbReference type="OrthoDB" id="5072at2759"/>